<organism evidence="1 2">
    <name type="scientific">Nezara viridula</name>
    <name type="common">Southern green stink bug</name>
    <name type="synonym">Cimex viridulus</name>
    <dbReference type="NCBI Taxonomy" id="85310"/>
    <lineage>
        <taxon>Eukaryota</taxon>
        <taxon>Metazoa</taxon>
        <taxon>Ecdysozoa</taxon>
        <taxon>Arthropoda</taxon>
        <taxon>Hexapoda</taxon>
        <taxon>Insecta</taxon>
        <taxon>Pterygota</taxon>
        <taxon>Neoptera</taxon>
        <taxon>Paraneoptera</taxon>
        <taxon>Hemiptera</taxon>
        <taxon>Heteroptera</taxon>
        <taxon>Panheteroptera</taxon>
        <taxon>Pentatomomorpha</taxon>
        <taxon>Pentatomoidea</taxon>
        <taxon>Pentatomidae</taxon>
        <taxon>Pentatominae</taxon>
        <taxon>Nezara</taxon>
    </lineage>
</organism>
<sequence>MVLTTLEYQKMFRAQIQQIRQQQLMVSLTFRSVIER</sequence>
<dbReference type="AlphaFoldDB" id="A0A9P0E6G0"/>
<dbReference type="EMBL" id="OV725077">
    <property type="protein sequence ID" value="CAH1389262.1"/>
    <property type="molecule type" value="Genomic_DNA"/>
</dbReference>
<protein>
    <submittedName>
        <fullName evidence="1">Uncharacterized protein</fullName>
    </submittedName>
</protein>
<evidence type="ECO:0000313" key="1">
    <source>
        <dbReference type="EMBL" id="CAH1389262.1"/>
    </source>
</evidence>
<name>A0A9P0E6G0_NEZVI</name>
<dbReference type="Proteomes" id="UP001152798">
    <property type="component" value="Chromosome 1"/>
</dbReference>
<accession>A0A9P0E6G0</accession>
<gene>
    <name evidence="1" type="ORF">NEZAVI_LOCUS698</name>
</gene>
<evidence type="ECO:0000313" key="2">
    <source>
        <dbReference type="Proteomes" id="UP001152798"/>
    </source>
</evidence>
<reference evidence="1" key="1">
    <citation type="submission" date="2022-01" db="EMBL/GenBank/DDBJ databases">
        <authorList>
            <person name="King R."/>
        </authorList>
    </citation>
    <scope>NUCLEOTIDE SEQUENCE</scope>
</reference>
<proteinExistence type="predicted"/>
<keyword evidence="2" id="KW-1185">Reference proteome</keyword>